<dbReference type="Pfam" id="PF07992">
    <property type="entry name" value="Pyr_redox_2"/>
    <property type="match status" value="1"/>
</dbReference>
<dbReference type="AlphaFoldDB" id="A0A7D6VGF6"/>
<accession>A0A7D6VGF6</accession>
<proteinExistence type="predicted"/>
<reference evidence="2 3" key="1">
    <citation type="submission" date="2020-07" db="EMBL/GenBank/DDBJ databases">
        <authorList>
            <person name="Zhuang K."/>
            <person name="Ran Y."/>
        </authorList>
    </citation>
    <scope>NUCLEOTIDE SEQUENCE [LARGE SCALE GENOMIC DNA]</scope>
    <source>
        <strain evidence="2 3">WCH-YHL-001</strain>
    </source>
</reference>
<dbReference type="Proteomes" id="UP000515512">
    <property type="component" value="Chromosome"/>
</dbReference>
<keyword evidence="3" id="KW-1185">Reference proteome</keyword>
<dbReference type="PANTHER" id="PTHR42877:SF4">
    <property type="entry name" value="FAD_NAD(P)-BINDING DOMAIN-CONTAINING PROTEIN-RELATED"/>
    <property type="match status" value="1"/>
</dbReference>
<dbReference type="PANTHER" id="PTHR42877">
    <property type="entry name" value="L-ORNITHINE N(5)-MONOOXYGENASE-RELATED"/>
    <property type="match status" value="1"/>
</dbReference>
<gene>
    <name evidence="2" type="ORF">H0264_30565</name>
</gene>
<evidence type="ECO:0000313" key="3">
    <source>
        <dbReference type="Proteomes" id="UP000515512"/>
    </source>
</evidence>
<feature type="domain" description="FAD/NAD(P)-binding" evidence="1">
    <location>
        <begin position="8"/>
        <end position="207"/>
    </location>
</feature>
<evidence type="ECO:0000259" key="1">
    <source>
        <dbReference type="Pfam" id="PF07992"/>
    </source>
</evidence>
<sequence>MSTPDHEFVIIGAGPCGIGAGITLKRHGIEDFVIVERFDEPGGTWSVNTYPGIGCDVPTPGYEFFFARNPGWSRFFPKGAEINEYHLGIARSHGIEPHYRFRTDVTRQAWDEQQHLWRLTIANGREITARYIIAAIGQFSDPRLPDIPGVDSFAGKVQQPARWDHTYDMRGKRVIVVGTGASAVQIIPEIAPLAQRLEVFQRTPIYCVFKPDFVPPRAIARAFSAPALNTLQYVLWTVGFDLLMEALTEAPGVIAHPALRGFDRLARTYMRARLRWTVRDPDTRRRLMPGHGGAAKRPALSNTYLPTFNRPNVELVTTPIERVTETGIVTADGVTHDCDVLVLATGYHFFADPEFYKVGWVTGRDGRDLGEFFLEHDVQAYESASVPGFPNRWMLSGPWSWSHIVHTMSEFLTANIARSANAARAQGITALEVSEHAHEWYHAKTVRKNRNFQWYFEELNRDARTYYTNSHGTVAGLRHVTWIEMWLRNLLSPLGGYDCRRLGAPVRTDQPLEQVG</sequence>
<dbReference type="GO" id="GO:0016491">
    <property type="term" value="F:oxidoreductase activity"/>
    <property type="evidence" value="ECO:0007669"/>
    <property type="project" value="InterPro"/>
</dbReference>
<dbReference type="PRINTS" id="PR00469">
    <property type="entry name" value="PNDRDTASEII"/>
</dbReference>
<dbReference type="Gene3D" id="3.50.50.60">
    <property type="entry name" value="FAD/NAD(P)-binding domain"/>
    <property type="match status" value="2"/>
</dbReference>
<dbReference type="InterPro" id="IPR036188">
    <property type="entry name" value="FAD/NAD-bd_sf"/>
</dbReference>
<organism evidence="2 3">
    <name type="scientific">Nocardia huaxiensis</name>
    <dbReference type="NCBI Taxonomy" id="2755382"/>
    <lineage>
        <taxon>Bacteria</taxon>
        <taxon>Bacillati</taxon>
        <taxon>Actinomycetota</taxon>
        <taxon>Actinomycetes</taxon>
        <taxon>Mycobacteriales</taxon>
        <taxon>Nocardiaceae</taxon>
        <taxon>Nocardia</taxon>
    </lineage>
</organism>
<protein>
    <submittedName>
        <fullName evidence="2">NAD(P)/FAD-dependent oxidoreductase</fullName>
    </submittedName>
</protein>
<name>A0A7D6VGF6_9NOCA</name>
<dbReference type="EMBL" id="CP059399">
    <property type="protein sequence ID" value="QLY29556.1"/>
    <property type="molecule type" value="Genomic_DNA"/>
</dbReference>
<dbReference type="RefSeq" id="WP_181580760.1">
    <property type="nucleotide sequence ID" value="NZ_CP059399.1"/>
</dbReference>
<dbReference type="InterPro" id="IPR051209">
    <property type="entry name" value="FAD-bind_Monooxygenase_sf"/>
</dbReference>
<dbReference type="SUPFAM" id="SSF51905">
    <property type="entry name" value="FAD/NAD(P)-binding domain"/>
    <property type="match status" value="2"/>
</dbReference>
<dbReference type="InterPro" id="IPR023753">
    <property type="entry name" value="FAD/NAD-binding_dom"/>
</dbReference>
<dbReference type="KEGG" id="nhu:H0264_30565"/>
<evidence type="ECO:0000313" key="2">
    <source>
        <dbReference type="EMBL" id="QLY29556.1"/>
    </source>
</evidence>